<evidence type="ECO:0000313" key="2">
    <source>
        <dbReference type="Proteomes" id="UP001278500"/>
    </source>
</evidence>
<reference evidence="1" key="1">
    <citation type="journal article" date="2023" name="Mol. Phylogenet. Evol.">
        <title>Genome-scale phylogeny and comparative genomics of the fungal order Sordariales.</title>
        <authorList>
            <person name="Hensen N."/>
            <person name="Bonometti L."/>
            <person name="Westerberg I."/>
            <person name="Brannstrom I.O."/>
            <person name="Guillou S."/>
            <person name="Cros-Aarteil S."/>
            <person name="Calhoun S."/>
            <person name="Haridas S."/>
            <person name="Kuo A."/>
            <person name="Mondo S."/>
            <person name="Pangilinan J."/>
            <person name="Riley R."/>
            <person name="LaButti K."/>
            <person name="Andreopoulos B."/>
            <person name="Lipzen A."/>
            <person name="Chen C."/>
            <person name="Yan M."/>
            <person name="Daum C."/>
            <person name="Ng V."/>
            <person name="Clum A."/>
            <person name="Steindorff A."/>
            <person name="Ohm R.A."/>
            <person name="Martin F."/>
            <person name="Silar P."/>
            <person name="Natvig D.O."/>
            <person name="Lalanne C."/>
            <person name="Gautier V."/>
            <person name="Ament-Velasquez S.L."/>
            <person name="Kruys A."/>
            <person name="Hutchinson M.I."/>
            <person name="Powell A.J."/>
            <person name="Barry K."/>
            <person name="Miller A.N."/>
            <person name="Grigoriev I.V."/>
            <person name="Debuchy R."/>
            <person name="Gladieux P."/>
            <person name="Hiltunen Thoren M."/>
            <person name="Johannesson H."/>
        </authorList>
    </citation>
    <scope>NUCLEOTIDE SEQUENCE</scope>
    <source>
        <strain evidence="1">CBS 560.94</strain>
    </source>
</reference>
<accession>A0AAE0JLJ1</accession>
<gene>
    <name evidence="1" type="ORF">B0H65DRAFT_137305</name>
</gene>
<dbReference type="EMBL" id="JAUEPP010000002">
    <property type="protein sequence ID" value="KAK3351859.1"/>
    <property type="molecule type" value="Genomic_DNA"/>
</dbReference>
<dbReference type="GeneID" id="87858047"/>
<reference evidence="1" key="2">
    <citation type="submission" date="2023-06" db="EMBL/GenBank/DDBJ databases">
        <authorList>
            <consortium name="Lawrence Berkeley National Laboratory"/>
            <person name="Haridas S."/>
            <person name="Hensen N."/>
            <person name="Bonometti L."/>
            <person name="Westerberg I."/>
            <person name="Brannstrom I.O."/>
            <person name="Guillou S."/>
            <person name="Cros-Aarteil S."/>
            <person name="Calhoun S."/>
            <person name="Kuo A."/>
            <person name="Mondo S."/>
            <person name="Pangilinan J."/>
            <person name="Riley R."/>
            <person name="Labutti K."/>
            <person name="Andreopoulos B."/>
            <person name="Lipzen A."/>
            <person name="Chen C."/>
            <person name="Yanf M."/>
            <person name="Daum C."/>
            <person name="Ng V."/>
            <person name="Clum A."/>
            <person name="Steindorff A."/>
            <person name="Ohm R."/>
            <person name="Martin F."/>
            <person name="Silar P."/>
            <person name="Natvig D."/>
            <person name="Lalanne C."/>
            <person name="Gautier V."/>
            <person name="Ament-Velasquez S.L."/>
            <person name="Kruys A."/>
            <person name="Hutchinson M.I."/>
            <person name="Powell A.J."/>
            <person name="Barry K."/>
            <person name="Miller A.N."/>
            <person name="Grigoriev I.V."/>
            <person name="Debuchy R."/>
            <person name="Gladieux P."/>
            <person name="Thoren M.H."/>
            <person name="Johannesson H."/>
        </authorList>
    </citation>
    <scope>NUCLEOTIDE SEQUENCE</scope>
    <source>
        <strain evidence="1">CBS 560.94</strain>
    </source>
</reference>
<keyword evidence="2" id="KW-1185">Reference proteome</keyword>
<sequence length="203" mass="22726">MPDAVFPLLPVSCPPPPRLACDRVFCTTVRRYPFSDLSIFALCWSTSSGTCNFKREWALLLYHRHPTVLLARWTAFFHQSSNSIIGCLRLRTRLRGGHPPVGAFLGARVWYGYPIPPELSASPGYQHDQPTSTGHHSRTGLLFARSSPPSDLRHVAHHRCATCRFRSMSELGMNPSCPHLEKHTCSVSVPNSTFGLAVRPHLR</sequence>
<dbReference type="Proteomes" id="UP001278500">
    <property type="component" value="Unassembled WGS sequence"/>
</dbReference>
<organism evidence="1 2">
    <name type="scientific">Neurospora tetraspora</name>
    <dbReference type="NCBI Taxonomy" id="94610"/>
    <lineage>
        <taxon>Eukaryota</taxon>
        <taxon>Fungi</taxon>
        <taxon>Dikarya</taxon>
        <taxon>Ascomycota</taxon>
        <taxon>Pezizomycotina</taxon>
        <taxon>Sordariomycetes</taxon>
        <taxon>Sordariomycetidae</taxon>
        <taxon>Sordariales</taxon>
        <taxon>Sordariaceae</taxon>
        <taxon>Neurospora</taxon>
    </lineage>
</organism>
<protein>
    <submittedName>
        <fullName evidence="1">Uncharacterized protein</fullName>
    </submittedName>
</protein>
<proteinExistence type="predicted"/>
<dbReference type="AlphaFoldDB" id="A0AAE0JLJ1"/>
<evidence type="ECO:0000313" key="1">
    <source>
        <dbReference type="EMBL" id="KAK3351859.1"/>
    </source>
</evidence>
<name>A0AAE0JLJ1_9PEZI</name>
<comment type="caution">
    <text evidence="1">The sequence shown here is derived from an EMBL/GenBank/DDBJ whole genome shotgun (WGS) entry which is preliminary data.</text>
</comment>
<dbReference type="RefSeq" id="XP_062685154.1">
    <property type="nucleotide sequence ID" value="XM_062820893.1"/>
</dbReference>